<organism evidence="8 9">
    <name type="scientific">Protea cynaroides</name>
    <dbReference type="NCBI Taxonomy" id="273540"/>
    <lineage>
        <taxon>Eukaryota</taxon>
        <taxon>Viridiplantae</taxon>
        <taxon>Streptophyta</taxon>
        <taxon>Embryophyta</taxon>
        <taxon>Tracheophyta</taxon>
        <taxon>Spermatophyta</taxon>
        <taxon>Magnoliopsida</taxon>
        <taxon>Proteales</taxon>
        <taxon>Proteaceae</taxon>
        <taxon>Protea</taxon>
    </lineage>
</organism>
<gene>
    <name evidence="8" type="ORF">NE237_007376</name>
</gene>
<dbReference type="PRINTS" id="PR00367">
    <property type="entry name" value="ETHRSPELEMNT"/>
</dbReference>
<sequence>MQNQGRKKHYRGVRQRSWNKWTALIRDPKKASRAWLGTFANAEDAAMAYDKAALRFQGRKARLNFPERVRQVQGQIELGYFMGSCHDDERVEAPLHHPEVETEMAAEIQGAIVAEEVGDEAPLASYGHDAWGMDESHELSETMAEIQSHKRQAESSQSTNDSSPGGPNWMPPLKRPRKALEIDGRSLVVKRERIQSSPTTSDMPRTKRVQGGNNQDLVLSRDASGKALEGHPEEPDILQVVHWYTQVISPSPQASELESKGTWDYTMKSFIDPYEGEKFKVIYVNRSIPGFVFPSCYKTEARQLMDHFKRELASCTVNSLAIRSGLFIDLCRLLHSMRDRTYASLSEREGRDWISLLRDGEALGVELPALRALMGKAWLRCLARDMEEKKKSETASLLARAKVHREDANSFLILIGVMKAKARWHLEEADRLVDEAHFVKDMKIPPYLMDTLSLYWKEWEANKDQMMISDLFSETGSSSAPRLSATP</sequence>
<dbReference type="GO" id="GO:0003700">
    <property type="term" value="F:DNA-binding transcription factor activity"/>
    <property type="evidence" value="ECO:0007669"/>
    <property type="project" value="InterPro"/>
</dbReference>
<protein>
    <recommendedName>
        <fullName evidence="7">AP2/ERF domain-containing protein</fullName>
    </recommendedName>
</protein>
<feature type="compositionally biased region" description="Polar residues" evidence="6">
    <location>
        <begin position="154"/>
        <end position="165"/>
    </location>
</feature>
<dbReference type="PANTHER" id="PTHR31190">
    <property type="entry name" value="DNA-BINDING DOMAIN"/>
    <property type="match status" value="1"/>
</dbReference>
<dbReference type="PANTHER" id="PTHR31190:SF489">
    <property type="entry name" value="ETHYLENE-RESPONSIVE TRANSCRIPTION FACTOR ERF113-RELATED"/>
    <property type="match status" value="1"/>
</dbReference>
<evidence type="ECO:0000256" key="4">
    <source>
        <dbReference type="ARBA" id="ARBA00023163"/>
    </source>
</evidence>
<proteinExistence type="predicted"/>
<dbReference type="InterPro" id="IPR016177">
    <property type="entry name" value="DNA-bd_dom_sf"/>
</dbReference>
<evidence type="ECO:0000256" key="1">
    <source>
        <dbReference type="ARBA" id="ARBA00004123"/>
    </source>
</evidence>
<comment type="caution">
    <text evidence="8">The sequence shown here is derived from an EMBL/GenBank/DDBJ whole genome shotgun (WGS) entry which is preliminary data.</text>
</comment>
<dbReference type="EMBL" id="JAMYWD010000004">
    <property type="protein sequence ID" value="KAJ4974202.1"/>
    <property type="molecule type" value="Genomic_DNA"/>
</dbReference>
<dbReference type="CDD" id="cd00018">
    <property type="entry name" value="AP2"/>
    <property type="match status" value="1"/>
</dbReference>
<dbReference type="Pfam" id="PF00847">
    <property type="entry name" value="AP2"/>
    <property type="match status" value="1"/>
</dbReference>
<keyword evidence="2" id="KW-0805">Transcription regulation</keyword>
<dbReference type="InterPro" id="IPR036955">
    <property type="entry name" value="AP2/ERF_dom_sf"/>
</dbReference>
<name>A0A9Q0QWB8_9MAGN</name>
<dbReference type="AlphaFoldDB" id="A0A9Q0QWB8"/>
<keyword evidence="3" id="KW-0238">DNA-binding</keyword>
<dbReference type="GO" id="GO:0005634">
    <property type="term" value="C:nucleus"/>
    <property type="evidence" value="ECO:0007669"/>
    <property type="project" value="UniProtKB-SubCell"/>
</dbReference>
<dbReference type="SUPFAM" id="SSF54171">
    <property type="entry name" value="DNA-binding domain"/>
    <property type="match status" value="1"/>
</dbReference>
<dbReference type="GO" id="GO:0009873">
    <property type="term" value="P:ethylene-activated signaling pathway"/>
    <property type="evidence" value="ECO:0007669"/>
    <property type="project" value="InterPro"/>
</dbReference>
<evidence type="ECO:0000256" key="3">
    <source>
        <dbReference type="ARBA" id="ARBA00023125"/>
    </source>
</evidence>
<evidence type="ECO:0000256" key="6">
    <source>
        <dbReference type="SAM" id="MobiDB-lite"/>
    </source>
</evidence>
<dbReference type="Gene3D" id="3.30.730.10">
    <property type="entry name" value="AP2/ERF domain"/>
    <property type="match status" value="1"/>
</dbReference>
<dbReference type="FunFam" id="3.30.730.10:FF:000001">
    <property type="entry name" value="Ethylene-responsive transcription factor 2"/>
    <property type="match status" value="1"/>
</dbReference>
<dbReference type="InterPro" id="IPR001471">
    <property type="entry name" value="AP2/ERF_dom"/>
</dbReference>
<feature type="region of interest" description="Disordered" evidence="6">
    <location>
        <begin position="139"/>
        <end position="217"/>
    </location>
</feature>
<feature type="compositionally biased region" description="Basic and acidic residues" evidence="6">
    <location>
        <begin position="178"/>
        <end position="194"/>
    </location>
</feature>
<accession>A0A9Q0QWB8</accession>
<comment type="subcellular location">
    <subcellularLocation>
        <location evidence="1">Nucleus</location>
    </subcellularLocation>
</comment>
<dbReference type="OrthoDB" id="1924727at2759"/>
<evidence type="ECO:0000259" key="7">
    <source>
        <dbReference type="PROSITE" id="PS51032"/>
    </source>
</evidence>
<reference evidence="8" key="1">
    <citation type="journal article" date="2023" name="Plant J.">
        <title>The genome of the king protea, Protea cynaroides.</title>
        <authorList>
            <person name="Chang J."/>
            <person name="Duong T.A."/>
            <person name="Schoeman C."/>
            <person name="Ma X."/>
            <person name="Roodt D."/>
            <person name="Barker N."/>
            <person name="Li Z."/>
            <person name="Van de Peer Y."/>
            <person name="Mizrachi E."/>
        </authorList>
    </citation>
    <scope>NUCLEOTIDE SEQUENCE</scope>
    <source>
        <tissue evidence="8">Young leaves</tissue>
    </source>
</reference>
<dbReference type="GO" id="GO:0003677">
    <property type="term" value="F:DNA binding"/>
    <property type="evidence" value="ECO:0007669"/>
    <property type="project" value="UniProtKB-KW"/>
</dbReference>
<dbReference type="InterPro" id="IPR044808">
    <property type="entry name" value="ERF_plant"/>
</dbReference>
<feature type="domain" description="AP2/ERF" evidence="7">
    <location>
        <begin position="9"/>
        <end position="66"/>
    </location>
</feature>
<keyword evidence="5" id="KW-0539">Nucleus</keyword>
<dbReference type="SMART" id="SM00380">
    <property type="entry name" value="AP2"/>
    <property type="match status" value="1"/>
</dbReference>
<dbReference type="PROSITE" id="PS51032">
    <property type="entry name" value="AP2_ERF"/>
    <property type="match status" value="1"/>
</dbReference>
<evidence type="ECO:0000313" key="8">
    <source>
        <dbReference type="EMBL" id="KAJ4974202.1"/>
    </source>
</evidence>
<keyword evidence="4" id="KW-0804">Transcription</keyword>
<keyword evidence="9" id="KW-1185">Reference proteome</keyword>
<dbReference type="Proteomes" id="UP001141806">
    <property type="component" value="Unassembled WGS sequence"/>
</dbReference>
<evidence type="ECO:0000313" key="9">
    <source>
        <dbReference type="Proteomes" id="UP001141806"/>
    </source>
</evidence>
<evidence type="ECO:0000256" key="2">
    <source>
        <dbReference type="ARBA" id="ARBA00023015"/>
    </source>
</evidence>
<evidence type="ECO:0000256" key="5">
    <source>
        <dbReference type="ARBA" id="ARBA00023242"/>
    </source>
</evidence>